<feature type="transmembrane region" description="Helical" evidence="8">
    <location>
        <begin position="383"/>
        <end position="405"/>
    </location>
</feature>
<feature type="transmembrane region" description="Helical" evidence="8">
    <location>
        <begin position="43"/>
        <end position="64"/>
    </location>
</feature>
<dbReference type="InterPro" id="IPR024041">
    <property type="entry name" value="NH4_transpt_AmtB-like_dom"/>
</dbReference>
<feature type="transmembrane region" description="Helical" evidence="8">
    <location>
        <begin position="132"/>
        <end position="153"/>
    </location>
</feature>
<evidence type="ECO:0000313" key="10">
    <source>
        <dbReference type="EMBL" id="SVB99850.1"/>
    </source>
</evidence>
<comment type="similarity">
    <text evidence="2">Belongs to the ammonia transporter channel (TC 1.A.11.2) family.</text>
</comment>
<evidence type="ECO:0000256" key="5">
    <source>
        <dbReference type="ARBA" id="ARBA00022989"/>
    </source>
</evidence>
<dbReference type="PANTHER" id="PTHR43029">
    <property type="entry name" value="AMMONIUM TRANSPORTER MEP2"/>
    <property type="match status" value="1"/>
</dbReference>
<dbReference type="SUPFAM" id="SSF111352">
    <property type="entry name" value="Ammonium transporter"/>
    <property type="match status" value="1"/>
</dbReference>
<feature type="transmembrane region" description="Helical" evidence="8">
    <location>
        <begin position="233"/>
        <end position="249"/>
    </location>
</feature>
<evidence type="ECO:0000256" key="2">
    <source>
        <dbReference type="ARBA" id="ARBA00005887"/>
    </source>
</evidence>
<dbReference type="GO" id="GO:0008519">
    <property type="term" value="F:ammonium channel activity"/>
    <property type="evidence" value="ECO:0007669"/>
    <property type="project" value="InterPro"/>
</dbReference>
<keyword evidence="5 8" id="KW-1133">Transmembrane helix</keyword>
<evidence type="ECO:0000256" key="7">
    <source>
        <dbReference type="ARBA" id="ARBA00023177"/>
    </source>
</evidence>
<proteinExistence type="inferred from homology"/>
<feature type="transmembrane region" description="Helical" evidence="8">
    <location>
        <begin position="193"/>
        <end position="213"/>
    </location>
</feature>
<feature type="transmembrane region" description="Helical" evidence="8">
    <location>
        <begin position="261"/>
        <end position="282"/>
    </location>
</feature>
<comment type="subcellular location">
    <subcellularLocation>
        <location evidence="1">Membrane</location>
        <topology evidence="1">Multi-pass membrane protein</topology>
    </subcellularLocation>
</comment>
<feature type="non-terminal residue" evidence="10">
    <location>
        <position position="421"/>
    </location>
</feature>
<accession>A0A382IJI3</accession>
<dbReference type="NCBIfam" id="TIGR00836">
    <property type="entry name" value="amt"/>
    <property type="match status" value="1"/>
</dbReference>
<keyword evidence="4 8" id="KW-0812">Transmembrane</keyword>
<feature type="transmembrane region" description="Helical" evidence="8">
    <location>
        <begin position="316"/>
        <end position="336"/>
    </location>
</feature>
<keyword evidence="3" id="KW-0813">Transport</keyword>
<protein>
    <recommendedName>
        <fullName evidence="9">Ammonium transporter AmtB-like domain-containing protein</fullName>
    </recommendedName>
</protein>
<dbReference type="EMBL" id="UINC01067815">
    <property type="protein sequence ID" value="SVB99850.1"/>
    <property type="molecule type" value="Genomic_DNA"/>
</dbReference>
<sequence>MMNNQKRAKILPIFIFTIITILAPALAFADGHGGSALDSGDTAWMLTATVLVLFMTLPGLALFYGGLVRSKNVLSVLMQCFAISCLASLLWVIGLYSLAFSEGNALIGDFKHLFLSGITVDELNGGTFPETVFVMFQMTFAIITPALIVGAFVERMKFTAVMLFTALWLLIVYVPVAHWVWAGTGWMFNNGTIDLAGGLVVHVTAGTSALILAKMLGPRQDFPHRLHPPHHPALVMVGACMLWVGWFGFNAGSQVAANQAAGMTMLVTHISAAVASLTWMFIEWAKNGKPSLVGIVTGMVAGLATITPASGSVGPVGAICIGFLAGLICYFMCGVIKDKMGIDDSLDVCAVHGVGGALGTISLAIFGTATFGGLGIDNVGDQILTQIKGVGAVLIWSAVGTYIIVKICQAITGLRVSDDDI</sequence>
<feature type="transmembrane region" description="Helical" evidence="8">
    <location>
        <begin position="160"/>
        <end position="181"/>
    </location>
</feature>
<keyword evidence="6 8" id="KW-0472">Membrane</keyword>
<dbReference type="AlphaFoldDB" id="A0A382IJI3"/>
<feature type="domain" description="Ammonium transporter AmtB-like" evidence="9">
    <location>
        <begin position="43"/>
        <end position="419"/>
    </location>
</feature>
<evidence type="ECO:0000256" key="6">
    <source>
        <dbReference type="ARBA" id="ARBA00023136"/>
    </source>
</evidence>
<name>A0A382IJI3_9ZZZZ</name>
<organism evidence="10">
    <name type="scientific">marine metagenome</name>
    <dbReference type="NCBI Taxonomy" id="408172"/>
    <lineage>
        <taxon>unclassified sequences</taxon>
        <taxon>metagenomes</taxon>
        <taxon>ecological metagenomes</taxon>
    </lineage>
</organism>
<feature type="transmembrane region" description="Helical" evidence="8">
    <location>
        <begin position="76"/>
        <end position="99"/>
    </location>
</feature>
<evidence type="ECO:0000259" key="9">
    <source>
        <dbReference type="Pfam" id="PF00909"/>
    </source>
</evidence>
<dbReference type="InterPro" id="IPR001905">
    <property type="entry name" value="Ammonium_transpt"/>
</dbReference>
<evidence type="ECO:0000256" key="3">
    <source>
        <dbReference type="ARBA" id="ARBA00022448"/>
    </source>
</evidence>
<feature type="transmembrane region" description="Helical" evidence="8">
    <location>
        <begin position="348"/>
        <end position="371"/>
    </location>
</feature>
<dbReference type="GO" id="GO:0005886">
    <property type="term" value="C:plasma membrane"/>
    <property type="evidence" value="ECO:0007669"/>
    <property type="project" value="TreeGrafter"/>
</dbReference>
<gene>
    <name evidence="10" type="ORF">METZ01_LOCUS252704</name>
</gene>
<keyword evidence="7" id="KW-0924">Ammonia transport</keyword>
<feature type="transmembrane region" description="Helical" evidence="8">
    <location>
        <begin position="291"/>
        <end position="310"/>
    </location>
</feature>
<evidence type="ECO:0000256" key="8">
    <source>
        <dbReference type="SAM" id="Phobius"/>
    </source>
</evidence>
<evidence type="ECO:0000256" key="1">
    <source>
        <dbReference type="ARBA" id="ARBA00004141"/>
    </source>
</evidence>
<dbReference type="PANTHER" id="PTHR43029:SF10">
    <property type="entry name" value="AMMONIUM TRANSPORTER MEP2"/>
    <property type="match status" value="1"/>
</dbReference>
<reference evidence="10" key="1">
    <citation type="submission" date="2018-05" db="EMBL/GenBank/DDBJ databases">
        <authorList>
            <person name="Lanie J.A."/>
            <person name="Ng W.-L."/>
            <person name="Kazmierczak K.M."/>
            <person name="Andrzejewski T.M."/>
            <person name="Davidsen T.M."/>
            <person name="Wayne K.J."/>
            <person name="Tettelin H."/>
            <person name="Glass J.I."/>
            <person name="Rusch D."/>
            <person name="Podicherti R."/>
            <person name="Tsui H.-C.T."/>
            <person name="Winkler M.E."/>
        </authorList>
    </citation>
    <scope>NUCLEOTIDE SEQUENCE</scope>
</reference>
<dbReference type="Pfam" id="PF00909">
    <property type="entry name" value="Ammonium_transp"/>
    <property type="match status" value="1"/>
</dbReference>
<evidence type="ECO:0000256" key="4">
    <source>
        <dbReference type="ARBA" id="ARBA00022692"/>
    </source>
</evidence>
<dbReference type="InterPro" id="IPR029020">
    <property type="entry name" value="Ammonium/urea_transptr"/>
</dbReference>
<dbReference type="Gene3D" id="1.10.3430.10">
    <property type="entry name" value="Ammonium transporter AmtB like domains"/>
    <property type="match status" value="1"/>
</dbReference>